<comment type="caution">
    <text evidence="7">The sequence shown here is derived from an EMBL/GenBank/DDBJ whole genome shotgun (WGS) entry which is preliminary data.</text>
</comment>
<gene>
    <name evidence="7" type="ORF">ACFS5N_14055</name>
</gene>
<dbReference type="PANTHER" id="PTHR13353">
    <property type="entry name" value="TRANSMEMBRANE PROTEIN 19"/>
    <property type="match status" value="1"/>
</dbReference>
<comment type="subcellular location">
    <subcellularLocation>
        <location evidence="1">Membrane</location>
        <topology evidence="1">Multi-pass membrane protein</topology>
    </subcellularLocation>
</comment>
<keyword evidence="4 6" id="KW-1133">Transmembrane helix</keyword>
<dbReference type="RefSeq" id="WP_377186700.1">
    <property type="nucleotide sequence ID" value="NZ_JBHUPD010000003.1"/>
</dbReference>
<evidence type="ECO:0000256" key="4">
    <source>
        <dbReference type="ARBA" id="ARBA00022989"/>
    </source>
</evidence>
<keyword evidence="3 6" id="KW-0812">Transmembrane</keyword>
<evidence type="ECO:0000256" key="6">
    <source>
        <dbReference type="SAM" id="Phobius"/>
    </source>
</evidence>
<accession>A0ABW5YF05</accession>
<evidence type="ECO:0000256" key="3">
    <source>
        <dbReference type="ARBA" id="ARBA00022692"/>
    </source>
</evidence>
<dbReference type="PANTHER" id="PTHR13353:SF5">
    <property type="entry name" value="TRANSMEMBRANE PROTEIN 19"/>
    <property type="match status" value="1"/>
</dbReference>
<dbReference type="EMBL" id="JBHUPD010000003">
    <property type="protein sequence ID" value="MFD2873604.1"/>
    <property type="molecule type" value="Genomic_DNA"/>
</dbReference>
<protein>
    <submittedName>
        <fullName evidence="7">DUF92 domain-containing protein</fullName>
    </submittedName>
</protein>
<feature type="transmembrane region" description="Helical" evidence="6">
    <location>
        <begin position="217"/>
        <end position="234"/>
    </location>
</feature>
<evidence type="ECO:0000313" key="8">
    <source>
        <dbReference type="Proteomes" id="UP001597557"/>
    </source>
</evidence>
<reference evidence="8" key="1">
    <citation type="journal article" date="2019" name="Int. J. Syst. Evol. Microbiol.">
        <title>The Global Catalogue of Microorganisms (GCM) 10K type strain sequencing project: providing services to taxonomists for standard genome sequencing and annotation.</title>
        <authorList>
            <consortium name="The Broad Institute Genomics Platform"/>
            <consortium name="The Broad Institute Genome Sequencing Center for Infectious Disease"/>
            <person name="Wu L."/>
            <person name="Ma J."/>
        </authorList>
    </citation>
    <scope>NUCLEOTIDE SEQUENCE [LARGE SCALE GENOMIC DNA]</scope>
    <source>
        <strain evidence="8">KCTC 22437</strain>
    </source>
</reference>
<keyword evidence="5 6" id="KW-0472">Membrane</keyword>
<evidence type="ECO:0000313" key="7">
    <source>
        <dbReference type="EMBL" id="MFD2873604.1"/>
    </source>
</evidence>
<dbReference type="InterPro" id="IPR002794">
    <property type="entry name" value="DUF92_TMEM19"/>
</dbReference>
<feature type="transmembrane region" description="Helical" evidence="6">
    <location>
        <begin position="185"/>
        <end position="205"/>
    </location>
</feature>
<evidence type="ECO:0000256" key="2">
    <source>
        <dbReference type="ARBA" id="ARBA00009012"/>
    </source>
</evidence>
<dbReference type="Proteomes" id="UP001597557">
    <property type="component" value="Unassembled WGS sequence"/>
</dbReference>
<organism evidence="7 8">
    <name type="scientific">Mucilaginibacter ximonensis</name>
    <dbReference type="NCBI Taxonomy" id="538021"/>
    <lineage>
        <taxon>Bacteria</taxon>
        <taxon>Pseudomonadati</taxon>
        <taxon>Bacteroidota</taxon>
        <taxon>Sphingobacteriia</taxon>
        <taxon>Sphingobacteriales</taxon>
        <taxon>Sphingobacteriaceae</taxon>
        <taxon>Mucilaginibacter</taxon>
    </lineage>
</organism>
<proteinExistence type="inferred from homology"/>
<comment type="similarity">
    <text evidence="2">Belongs to the TMEM19 family.</text>
</comment>
<sequence length="235" mass="24688">MTLIDTSVFVMLFLAAVWSYYSGKLTRTGALTGDLIGIFIYKGAGLTGLCTLATFFILSTAATKWHANKKAAIGAAEKNKGRRTALQVLANGGIAAVLGLMGWQSPEKIGIVQTMVAGSLAAATADTLSSELGMVYGKHCFNILTLKKDVRGLDGVISIEGTLIGVIGATLIAVVYSAFAGWDIAFWWIVFAGTVGNLLDSLLGALLERRGIIGNNLVNFLNTLAGALVCWLIIA</sequence>
<evidence type="ECO:0000256" key="1">
    <source>
        <dbReference type="ARBA" id="ARBA00004141"/>
    </source>
</evidence>
<feature type="transmembrane region" description="Helical" evidence="6">
    <location>
        <begin position="35"/>
        <end position="63"/>
    </location>
</feature>
<name>A0ABW5YF05_9SPHI</name>
<keyword evidence="8" id="KW-1185">Reference proteome</keyword>
<dbReference type="Pfam" id="PF01940">
    <property type="entry name" value="DUF92"/>
    <property type="match status" value="1"/>
</dbReference>
<evidence type="ECO:0000256" key="5">
    <source>
        <dbReference type="ARBA" id="ARBA00023136"/>
    </source>
</evidence>
<feature type="transmembrane region" description="Helical" evidence="6">
    <location>
        <begin position="156"/>
        <end position="179"/>
    </location>
</feature>
<feature type="transmembrane region" description="Helical" evidence="6">
    <location>
        <begin position="84"/>
        <end position="103"/>
    </location>
</feature>